<keyword evidence="3" id="KW-1185">Reference proteome</keyword>
<keyword evidence="1" id="KW-0472">Membrane</keyword>
<dbReference type="EMBL" id="CP094929">
    <property type="protein sequence ID" value="UOM51880.1"/>
    <property type="molecule type" value="Genomic_DNA"/>
</dbReference>
<proteinExistence type="predicted"/>
<evidence type="ECO:0000256" key="1">
    <source>
        <dbReference type="SAM" id="Phobius"/>
    </source>
</evidence>
<feature type="transmembrane region" description="Helical" evidence="1">
    <location>
        <begin position="46"/>
        <end position="64"/>
    </location>
</feature>
<reference evidence="3" key="1">
    <citation type="journal article" date="2024" name="J Bioinform Genom">
        <title>Complete genome sequence of the type strain bacterium Sphaerochaeta associata GLS2t (VKM B-2742)t.</title>
        <authorList>
            <person name="Troshina O.Y."/>
            <person name="Tepeeva A.N."/>
            <person name="Arzamasceva V.O."/>
            <person name="Whitman W.B."/>
            <person name="Varghese N."/>
            <person name="Shapiro N."/>
            <person name="Woyke T."/>
            <person name="Kripides N.C."/>
            <person name="Vasilenko O.V."/>
        </authorList>
    </citation>
    <scope>NUCLEOTIDE SEQUENCE [LARGE SCALE GENOMIC DNA]</scope>
    <source>
        <strain evidence="3">GLS2T</strain>
    </source>
</reference>
<dbReference type="RefSeq" id="WP_244773711.1">
    <property type="nucleotide sequence ID" value="NZ_CP094929.1"/>
</dbReference>
<organism evidence="2 3">
    <name type="scientific">Sphaerochaeta associata</name>
    <dbReference type="NCBI Taxonomy" id="1129264"/>
    <lineage>
        <taxon>Bacteria</taxon>
        <taxon>Pseudomonadati</taxon>
        <taxon>Spirochaetota</taxon>
        <taxon>Spirochaetia</taxon>
        <taxon>Spirochaetales</taxon>
        <taxon>Sphaerochaetaceae</taxon>
        <taxon>Sphaerochaeta</taxon>
    </lineage>
</organism>
<keyword evidence="1" id="KW-1133">Transmembrane helix</keyword>
<accession>A0ABY4DCT8</accession>
<keyword evidence="1" id="KW-0812">Transmembrane</keyword>
<dbReference type="Proteomes" id="UP000829708">
    <property type="component" value="Chromosome"/>
</dbReference>
<sequence length="68" mass="7038">MGVSKIIGIILFFGGLALVVGGIFATRSLGDSVRTFLGMGLTKDTLWYFIGGAAAVVTSLILLMSGRS</sequence>
<evidence type="ECO:0000313" key="3">
    <source>
        <dbReference type="Proteomes" id="UP000829708"/>
    </source>
</evidence>
<name>A0ABY4DCT8_9SPIR</name>
<gene>
    <name evidence="2" type="ORF">MUG09_03700</name>
</gene>
<protein>
    <submittedName>
        <fullName evidence="2">DUF3185 family protein</fullName>
    </submittedName>
</protein>
<evidence type="ECO:0000313" key="2">
    <source>
        <dbReference type="EMBL" id="UOM51880.1"/>
    </source>
</evidence>
<dbReference type="Pfam" id="PF11381">
    <property type="entry name" value="DUF3185"/>
    <property type="match status" value="1"/>
</dbReference>
<dbReference type="InterPro" id="IPR021521">
    <property type="entry name" value="DUF3185"/>
</dbReference>
<feature type="transmembrane region" description="Helical" evidence="1">
    <location>
        <begin position="7"/>
        <end position="26"/>
    </location>
</feature>